<dbReference type="InterPro" id="IPR029045">
    <property type="entry name" value="ClpP/crotonase-like_dom_sf"/>
</dbReference>
<dbReference type="Gene3D" id="3.90.226.10">
    <property type="entry name" value="2-enoyl-CoA Hydratase, Chain A, domain 1"/>
    <property type="match status" value="1"/>
</dbReference>
<dbReference type="GO" id="GO:0006508">
    <property type="term" value="P:proteolysis"/>
    <property type="evidence" value="ECO:0007669"/>
    <property type="project" value="InterPro"/>
</dbReference>
<sequence length="375" mass="42518">MPKPVSVFLILFICLLTELCLAQVRQKPSQPISSTCSCSAILDETIDKISRIYAGFQDKVNLQTQAQYNQLVQTVRKQARQADSQTTCRDVLKAYTSFFKDSHVFVIWRQSASQRTVYAEAVKNRSDLVEFKQLNQDYLYVKLSLFNQREVDRLDSLLRANQDLIAKTPNLIFDLRGNGGGNASTTDEMIKLIYTNPIVYPAWDYRSSPERIQATLDELAGYQKDTVANAFFYQRAKQLLKDMLANPGGLVREGEALTRTADVDPAANPRRVAFLIDKGCGSSTEFFVFEGKQSKKVTLFGTNTFGVMDYGSDQNFNLCDGTFNLAVPWGRNGWVRQYRIDTIGFAPDVRIPAGEKDWVAFVQRYYQKSDATLRK</sequence>
<dbReference type="SUPFAM" id="SSF52096">
    <property type="entry name" value="ClpP/crotonase"/>
    <property type="match status" value="1"/>
</dbReference>
<evidence type="ECO:0000313" key="2">
    <source>
        <dbReference type="EMBL" id="MVM35963.1"/>
    </source>
</evidence>
<evidence type="ECO:0000313" key="3">
    <source>
        <dbReference type="Proteomes" id="UP000436006"/>
    </source>
</evidence>
<dbReference type="PANTHER" id="PTHR32060:SF30">
    <property type="entry name" value="CARBOXY-TERMINAL PROCESSING PROTEASE CTPA"/>
    <property type="match status" value="1"/>
</dbReference>
<dbReference type="AlphaFoldDB" id="A0A7K1SQJ2"/>
<keyword evidence="3" id="KW-1185">Reference proteome</keyword>
<dbReference type="Proteomes" id="UP000436006">
    <property type="component" value="Unassembled WGS sequence"/>
</dbReference>
<evidence type="ECO:0000259" key="1">
    <source>
        <dbReference type="Pfam" id="PF03572"/>
    </source>
</evidence>
<dbReference type="GO" id="GO:0008236">
    <property type="term" value="F:serine-type peptidase activity"/>
    <property type="evidence" value="ECO:0007669"/>
    <property type="project" value="InterPro"/>
</dbReference>
<dbReference type="GO" id="GO:0007165">
    <property type="term" value="P:signal transduction"/>
    <property type="evidence" value="ECO:0007669"/>
    <property type="project" value="TreeGrafter"/>
</dbReference>
<dbReference type="PANTHER" id="PTHR32060">
    <property type="entry name" value="TAIL-SPECIFIC PROTEASE"/>
    <property type="match status" value="1"/>
</dbReference>
<dbReference type="InterPro" id="IPR005151">
    <property type="entry name" value="Tail-specific_protease"/>
</dbReference>
<gene>
    <name evidence="2" type="ORF">GO755_38475</name>
</gene>
<reference evidence="2 3" key="1">
    <citation type="submission" date="2019-12" db="EMBL/GenBank/DDBJ databases">
        <title>Spirosoma sp. HMF4905 genome sequencing and assembly.</title>
        <authorList>
            <person name="Kang H."/>
            <person name="Cha I."/>
            <person name="Kim H."/>
            <person name="Joh K."/>
        </authorList>
    </citation>
    <scope>NUCLEOTIDE SEQUENCE [LARGE SCALE GENOMIC DNA]</scope>
    <source>
        <strain evidence="2 3">HMF4905</strain>
    </source>
</reference>
<accession>A0A7K1SQJ2</accession>
<proteinExistence type="predicted"/>
<dbReference type="GO" id="GO:0030288">
    <property type="term" value="C:outer membrane-bounded periplasmic space"/>
    <property type="evidence" value="ECO:0007669"/>
    <property type="project" value="TreeGrafter"/>
</dbReference>
<comment type="caution">
    <text evidence="2">The sequence shown here is derived from an EMBL/GenBank/DDBJ whole genome shotgun (WGS) entry which is preliminary data.</text>
</comment>
<organism evidence="2 3">
    <name type="scientific">Spirosoma arboris</name>
    <dbReference type="NCBI Taxonomy" id="2682092"/>
    <lineage>
        <taxon>Bacteria</taxon>
        <taxon>Pseudomonadati</taxon>
        <taxon>Bacteroidota</taxon>
        <taxon>Cytophagia</taxon>
        <taxon>Cytophagales</taxon>
        <taxon>Cytophagaceae</taxon>
        <taxon>Spirosoma</taxon>
    </lineage>
</organism>
<dbReference type="RefSeq" id="WP_157590763.1">
    <property type="nucleotide sequence ID" value="NZ_WPIN01000029.1"/>
</dbReference>
<feature type="domain" description="Tail specific protease" evidence="1">
    <location>
        <begin position="138"/>
        <end position="349"/>
    </location>
</feature>
<dbReference type="Pfam" id="PF03572">
    <property type="entry name" value="Peptidase_S41"/>
    <property type="match status" value="1"/>
</dbReference>
<protein>
    <recommendedName>
        <fullName evidence="1">Tail specific protease domain-containing protein</fullName>
    </recommendedName>
</protein>
<dbReference type="GO" id="GO:0004175">
    <property type="term" value="F:endopeptidase activity"/>
    <property type="evidence" value="ECO:0007669"/>
    <property type="project" value="TreeGrafter"/>
</dbReference>
<dbReference type="EMBL" id="WPIN01000029">
    <property type="protein sequence ID" value="MVM35963.1"/>
    <property type="molecule type" value="Genomic_DNA"/>
</dbReference>
<name>A0A7K1SQJ2_9BACT</name>